<evidence type="ECO:0000256" key="5">
    <source>
        <dbReference type="ARBA" id="ARBA00022747"/>
    </source>
</evidence>
<dbReference type="EC" id="2.1.1.72" evidence="1"/>
<evidence type="ECO:0000259" key="7">
    <source>
        <dbReference type="Pfam" id="PF02384"/>
    </source>
</evidence>
<dbReference type="SUPFAM" id="SSF53335">
    <property type="entry name" value="S-adenosyl-L-methionine-dependent methyltransferases"/>
    <property type="match status" value="1"/>
</dbReference>
<keyword evidence="5" id="KW-0680">Restriction system</keyword>
<reference evidence="9 10" key="1">
    <citation type="submission" date="2014-07" db="EMBL/GenBank/DDBJ databases">
        <title>Methanogenic archaea and the global carbon cycle.</title>
        <authorList>
            <person name="Henriksen J.R."/>
            <person name="Luke J."/>
            <person name="Reinhart S."/>
            <person name="Benedict M.N."/>
            <person name="Youngblut N.D."/>
            <person name="Metcalf M.E."/>
            <person name="Whitaker R.J."/>
            <person name="Metcalf W.W."/>
        </authorList>
    </citation>
    <scope>NUCLEOTIDE SEQUENCE [LARGE SCALE GENOMIC DNA]</scope>
    <source>
        <strain evidence="9 10">C2J</strain>
    </source>
</reference>
<evidence type="ECO:0000259" key="8">
    <source>
        <dbReference type="Pfam" id="PF12161"/>
    </source>
</evidence>
<name>A0A0E3PN64_9EURY</name>
<feature type="domain" description="DNA methylase adenine-specific" evidence="7">
    <location>
        <begin position="156"/>
        <end position="465"/>
    </location>
</feature>
<dbReference type="InterPro" id="IPR022749">
    <property type="entry name" value="D12N6_MeTrfase_N"/>
</dbReference>
<dbReference type="GO" id="GO:0003677">
    <property type="term" value="F:DNA binding"/>
    <property type="evidence" value="ECO:0007669"/>
    <property type="project" value="InterPro"/>
</dbReference>
<dbReference type="GO" id="GO:0008170">
    <property type="term" value="F:N-methyltransferase activity"/>
    <property type="evidence" value="ECO:0007669"/>
    <property type="project" value="InterPro"/>
</dbReference>
<dbReference type="InterPro" id="IPR038333">
    <property type="entry name" value="T1MK-like_N_sf"/>
</dbReference>
<evidence type="ECO:0000256" key="6">
    <source>
        <dbReference type="ARBA" id="ARBA00047942"/>
    </source>
</evidence>
<dbReference type="Gene3D" id="1.20.1260.30">
    <property type="match status" value="1"/>
</dbReference>
<dbReference type="InterPro" id="IPR004546">
    <property type="entry name" value="Restrct_endonuc_T1M"/>
</dbReference>
<gene>
    <name evidence="9" type="ORF">MSSAC_1344</name>
</gene>
<dbReference type="REBASE" id="109098">
    <property type="entry name" value="M.MsiC2JORF1344P"/>
</dbReference>
<keyword evidence="4" id="KW-0949">S-adenosyl-L-methionine</keyword>
<accession>A0A0E3PN64</accession>
<proteinExistence type="predicted"/>
<dbReference type="InterPro" id="IPR051537">
    <property type="entry name" value="DNA_Adenine_Mtase"/>
</dbReference>
<keyword evidence="2 9" id="KW-0489">Methyltransferase</keyword>
<dbReference type="InterPro" id="IPR029063">
    <property type="entry name" value="SAM-dependent_MTases_sf"/>
</dbReference>
<evidence type="ECO:0000313" key="10">
    <source>
        <dbReference type="Proteomes" id="UP000033123"/>
    </source>
</evidence>
<dbReference type="GO" id="GO:0009007">
    <property type="term" value="F:site-specific DNA-methyltransferase (adenine-specific) activity"/>
    <property type="evidence" value="ECO:0007669"/>
    <property type="project" value="UniProtKB-EC"/>
</dbReference>
<dbReference type="PATRIC" id="fig|1434118.4.peg.1712"/>
<dbReference type="AlphaFoldDB" id="A0A0E3PN64"/>
<dbReference type="NCBIfam" id="TIGR00497">
    <property type="entry name" value="hsdM"/>
    <property type="match status" value="1"/>
</dbReference>
<feature type="domain" description="N6 adenine-specific DNA methyltransferase N-terminal" evidence="8">
    <location>
        <begin position="8"/>
        <end position="144"/>
    </location>
</feature>
<protein>
    <recommendedName>
        <fullName evidence="1">site-specific DNA-methyltransferase (adenine-specific)</fullName>
        <ecNumber evidence="1">2.1.1.72</ecNumber>
    </recommendedName>
</protein>
<dbReference type="HOGENOM" id="CLU_013049_4_2_2"/>
<evidence type="ECO:0000313" key="9">
    <source>
        <dbReference type="EMBL" id="AKB35934.1"/>
    </source>
</evidence>
<dbReference type="Proteomes" id="UP000033123">
    <property type="component" value="Chromosome"/>
</dbReference>
<dbReference type="PRINTS" id="PR00507">
    <property type="entry name" value="N12N6MTFRASE"/>
</dbReference>
<dbReference type="GeneID" id="24870940"/>
<dbReference type="PANTHER" id="PTHR42933">
    <property type="entry name" value="SLR6095 PROTEIN"/>
    <property type="match status" value="1"/>
</dbReference>
<dbReference type="Gene3D" id="3.40.50.150">
    <property type="entry name" value="Vaccinia Virus protein VP39"/>
    <property type="match status" value="1"/>
</dbReference>
<dbReference type="InterPro" id="IPR003356">
    <property type="entry name" value="DNA_methylase_A-5"/>
</dbReference>
<dbReference type="KEGG" id="msj:MSSAC_1344"/>
<organism evidence="9 10">
    <name type="scientific">Methanosarcina siciliae C2J</name>
    <dbReference type="NCBI Taxonomy" id="1434118"/>
    <lineage>
        <taxon>Archaea</taxon>
        <taxon>Methanobacteriati</taxon>
        <taxon>Methanobacteriota</taxon>
        <taxon>Stenosarchaea group</taxon>
        <taxon>Methanomicrobia</taxon>
        <taxon>Methanosarcinales</taxon>
        <taxon>Methanosarcinaceae</taxon>
        <taxon>Methanosarcina</taxon>
    </lineage>
</organism>
<evidence type="ECO:0000256" key="4">
    <source>
        <dbReference type="ARBA" id="ARBA00022691"/>
    </source>
</evidence>
<dbReference type="RefSeq" id="WP_048181270.1">
    <property type="nucleotide sequence ID" value="NZ_CP009508.1"/>
</dbReference>
<dbReference type="Pfam" id="PF02384">
    <property type="entry name" value="N6_Mtase"/>
    <property type="match status" value="1"/>
</dbReference>
<dbReference type="GO" id="GO:0009307">
    <property type="term" value="P:DNA restriction-modification system"/>
    <property type="evidence" value="ECO:0007669"/>
    <property type="project" value="UniProtKB-KW"/>
</dbReference>
<dbReference type="STRING" id="1434118.MSSAC_1344"/>
<dbReference type="PANTHER" id="PTHR42933:SF3">
    <property type="entry name" value="TYPE I RESTRICTION ENZYME MJAVIII METHYLASE SUBUNIT"/>
    <property type="match status" value="1"/>
</dbReference>
<evidence type="ECO:0000256" key="2">
    <source>
        <dbReference type="ARBA" id="ARBA00022603"/>
    </source>
</evidence>
<dbReference type="Pfam" id="PF12161">
    <property type="entry name" value="HsdM_N"/>
    <property type="match status" value="1"/>
</dbReference>
<sequence>MPLSLNELNTHLFKAADILRGSIDSSEYKHYIFGMLFLKRLSDQFEENVIQITEELVKEGILETKAREIALSDTYQHAGSFFVPPRARWSELEKKSSDIGEAINKAFEALENENPSLEGVLIAIDFNDKERISDAVLQKLITHFGKYNLANHSLENKDMLGRSYEYLIKHFADDAGKKGGEFYTPEEVVKLLVKLVKPAEDMRICDPTCGSGGMLVESIHYLQEHGKNSSKISLFGQEKNLNTWAICKMNMLLHDILDARIEKGDTMADPKLLDNGELMLFDRVLANPMWNQKEWSRDWLSKGDPYSRVKYALPPASSADWMWIQHMTSTLNSAGILGIVLDNGVLFRGGQEKVCRKGYVDDDQIEVVLALPPNLFFNTGSPGTILIFNKNKRPERKGIILFIDASSEYEEGKAQNFLRDKNIEKIVSAFDGFEDIEKFCAVVAKESIVENDYNLNVSLYVDTSEPEPEIDVAAVNQELKALIKKRDESYKEMQAYLKKLGYEG</sequence>
<evidence type="ECO:0000256" key="1">
    <source>
        <dbReference type="ARBA" id="ARBA00011900"/>
    </source>
</evidence>
<keyword evidence="3 9" id="KW-0808">Transferase</keyword>
<evidence type="ECO:0000256" key="3">
    <source>
        <dbReference type="ARBA" id="ARBA00022679"/>
    </source>
</evidence>
<dbReference type="EMBL" id="CP009508">
    <property type="protein sequence ID" value="AKB35934.1"/>
    <property type="molecule type" value="Genomic_DNA"/>
</dbReference>
<dbReference type="GO" id="GO:0032259">
    <property type="term" value="P:methylation"/>
    <property type="evidence" value="ECO:0007669"/>
    <property type="project" value="UniProtKB-KW"/>
</dbReference>
<comment type="catalytic activity">
    <reaction evidence="6">
        <text>a 2'-deoxyadenosine in DNA + S-adenosyl-L-methionine = an N(6)-methyl-2'-deoxyadenosine in DNA + S-adenosyl-L-homocysteine + H(+)</text>
        <dbReference type="Rhea" id="RHEA:15197"/>
        <dbReference type="Rhea" id="RHEA-COMP:12418"/>
        <dbReference type="Rhea" id="RHEA-COMP:12419"/>
        <dbReference type="ChEBI" id="CHEBI:15378"/>
        <dbReference type="ChEBI" id="CHEBI:57856"/>
        <dbReference type="ChEBI" id="CHEBI:59789"/>
        <dbReference type="ChEBI" id="CHEBI:90615"/>
        <dbReference type="ChEBI" id="CHEBI:90616"/>
        <dbReference type="EC" id="2.1.1.72"/>
    </reaction>
</comment>